<proteinExistence type="predicted"/>
<gene>
    <name evidence="2" type="ordered locus">XF_2621</name>
</gene>
<accession>Q9PA97</accession>
<evidence type="ECO:0000256" key="1">
    <source>
        <dbReference type="SAM" id="MobiDB-lite"/>
    </source>
</evidence>
<reference evidence="2 3" key="1">
    <citation type="journal article" date="2000" name="Nature">
        <title>The genome sequence of the plant pathogen Xylella fastidiosa.</title>
        <authorList>
            <person name="Simpson A.J."/>
            <person name="Reinach F.C."/>
            <person name="Arruda P."/>
            <person name="Abreu F.A."/>
            <person name="Acencio M."/>
            <person name="Alvarenga R."/>
            <person name="Alves L.M."/>
            <person name="Araya J.E."/>
            <person name="Baia G.S."/>
            <person name="Baptista C.S."/>
            <person name="Barros M.H."/>
            <person name="Bonaccorsi E.D."/>
            <person name="Bordin S."/>
            <person name="Bove J.M."/>
            <person name="Briones M.R."/>
            <person name="Bueno M.R."/>
            <person name="Camargo A.A."/>
            <person name="Camargo L.E."/>
            <person name="Carraro D.M."/>
            <person name="Carrer H."/>
            <person name="Colauto N.B."/>
            <person name="Colombo C."/>
            <person name="Costa F.F."/>
            <person name="Costa M.C."/>
            <person name="Costa-Neto C.M."/>
            <person name="Coutinho L.L."/>
            <person name="Cristofani M."/>
            <person name="Dias-Neto E."/>
            <person name="Docena C."/>
            <person name="El-Dorry H."/>
            <person name="Facincani A.P."/>
            <person name="Ferreira A.J."/>
            <person name="Ferreira V.C."/>
            <person name="Ferro J.A."/>
            <person name="Fraga J.S."/>
            <person name="Franca S.C."/>
            <person name="Franco M.C."/>
            <person name="Frohme M."/>
            <person name="Furlan L.R."/>
            <person name="Garnier M."/>
            <person name="Goldman G.H."/>
            <person name="Goldman M.H."/>
            <person name="Gomes S.L."/>
            <person name="Gruber A."/>
            <person name="Ho P.L."/>
            <person name="Hoheisel J.D."/>
            <person name="Junqueira M.L."/>
            <person name="Kemper E.L."/>
            <person name="Kitajima J.P."/>
            <person name="Krieger J.E."/>
            <person name="Kuramae E.E."/>
            <person name="Laigret F."/>
            <person name="Lambais M.R."/>
            <person name="Leite L.C."/>
            <person name="Lemos E.G."/>
            <person name="Lemos M.V."/>
            <person name="Lopes S.A."/>
            <person name="Lopes C.R."/>
            <person name="Machado J.A."/>
            <person name="Machado M.A."/>
            <person name="Madeira A.M."/>
            <person name="Madeira H.M."/>
            <person name="Marino C.L."/>
            <person name="Marques M.V."/>
            <person name="Martins E.A."/>
            <person name="Martins E.M."/>
            <person name="Matsukuma A.Y."/>
            <person name="Menck C.F."/>
            <person name="Miracca E.C."/>
            <person name="Miyaki C.Y."/>
            <person name="Monteriro-Vitorello C.B."/>
            <person name="Moon D.H."/>
            <person name="Nagai M.A."/>
            <person name="Nascimento A.L."/>
            <person name="Netto L.E."/>
            <person name="Nhani A.Jr."/>
            <person name="Nobrega F.G."/>
            <person name="Nunes L.R."/>
            <person name="Oliveira M.A."/>
            <person name="de Oliveira M.C."/>
            <person name="de Oliveira R.C."/>
            <person name="Palmieri D.A."/>
            <person name="Paris A."/>
            <person name="Peixoto B.R."/>
            <person name="Pereira G.A."/>
            <person name="Pereira H.A.Jr."/>
            <person name="Pesquero J.B."/>
            <person name="Quaggio R.B."/>
            <person name="Roberto P.G."/>
            <person name="Rodrigues V."/>
            <person name="de M Rosa A.J."/>
            <person name="de Rosa V.E.Jr."/>
            <person name="de Sa R.G."/>
            <person name="Santelli R.V."/>
            <person name="Sawasaki H.E."/>
            <person name="da Silva A.C."/>
            <person name="da Silva A.M."/>
            <person name="da Silva F.R."/>
            <person name="da Silva W.A.Jr."/>
            <person name="da Silveira J.F."/>
            <person name="Silvestri M.L."/>
            <person name="Siqueira W.J."/>
            <person name="de Souza A.A."/>
            <person name="de Souza A.P."/>
            <person name="Terenzi M.F."/>
            <person name="Truffi D."/>
            <person name="Tsai S.M."/>
            <person name="Tsuhako M.H."/>
            <person name="Vallada H."/>
            <person name="Van Sluys M.A."/>
            <person name="Verjovski-Almeida S."/>
            <person name="Vettore A.L."/>
            <person name="Zago M.A."/>
            <person name="Zatz M."/>
            <person name="Meidanis J."/>
            <person name="Setubal J.C."/>
        </authorList>
    </citation>
    <scope>NUCLEOTIDE SEQUENCE [LARGE SCALE GENOMIC DNA]</scope>
    <source>
        <strain evidence="2 3">9a5c</strain>
    </source>
</reference>
<sequence length="41" mass="4789">MTKPANPAKTQQRFGPNPLKKEIKRNRKPDFPLEPHHRIGN</sequence>
<dbReference type="STRING" id="160492.XF_2621"/>
<name>Q9PA97_XYLFA</name>
<dbReference type="KEGG" id="xfa:XF_2621"/>
<dbReference type="AlphaFoldDB" id="Q9PA97"/>
<dbReference type="HOGENOM" id="CLU_3279000_0_0_6"/>
<dbReference type="Proteomes" id="UP000000812">
    <property type="component" value="Chromosome"/>
</dbReference>
<evidence type="ECO:0000313" key="3">
    <source>
        <dbReference type="Proteomes" id="UP000000812"/>
    </source>
</evidence>
<feature type="region of interest" description="Disordered" evidence="1">
    <location>
        <begin position="1"/>
        <end position="41"/>
    </location>
</feature>
<dbReference type="PIR" id="F82536">
    <property type="entry name" value="F82536"/>
</dbReference>
<feature type="compositionally biased region" description="Basic and acidic residues" evidence="1">
    <location>
        <begin position="28"/>
        <end position="41"/>
    </location>
</feature>
<organism evidence="2 3">
    <name type="scientific">Xylella fastidiosa (strain 9a5c)</name>
    <dbReference type="NCBI Taxonomy" id="160492"/>
    <lineage>
        <taxon>Bacteria</taxon>
        <taxon>Pseudomonadati</taxon>
        <taxon>Pseudomonadota</taxon>
        <taxon>Gammaproteobacteria</taxon>
        <taxon>Lysobacterales</taxon>
        <taxon>Lysobacteraceae</taxon>
        <taxon>Xylella</taxon>
    </lineage>
</organism>
<dbReference type="EMBL" id="AE003849">
    <property type="protein sequence ID" value="AAF85418.1"/>
    <property type="molecule type" value="Genomic_DNA"/>
</dbReference>
<evidence type="ECO:0000313" key="2">
    <source>
        <dbReference type="EMBL" id="AAF85418.1"/>
    </source>
</evidence>
<protein>
    <submittedName>
        <fullName evidence="2">Uncharacterized protein</fullName>
    </submittedName>
</protein>